<feature type="short sequence motif" description="GXSXG" evidence="4">
    <location>
        <begin position="36"/>
        <end position="40"/>
    </location>
</feature>
<dbReference type="Pfam" id="PF01734">
    <property type="entry name" value="Patatin"/>
    <property type="match status" value="1"/>
</dbReference>
<keyword evidence="1 4" id="KW-0378">Hydrolase</keyword>
<organism evidence="6 7">
    <name type="scientific">Marivirga aurantiaca</name>
    <dbReference type="NCBI Taxonomy" id="2802615"/>
    <lineage>
        <taxon>Bacteria</taxon>
        <taxon>Pseudomonadati</taxon>
        <taxon>Bacteroidota</taxon>
        <taxon>Cytophagia</taxon>
        <taxon>Cytophagales</taxon>
        <taxon>Marivirgaceae</taxon>
        <taxon>Marivirga</taxon>
    </lineage>
</organism>
<dbReference type="InterPro" id="IPR016035">
    <property type="entry name" value="Acyl_Trfase/lysoPLipase"/>
</dbReference>
<evidence type="ECO:0000313" key="6">
    <source>
        <dbReference type="EMBL" id="MBK6267401.1"/>
    </source>
</evidence>
<comment type="caution">
    <text evidence="6">The sequence shown here is derived from an EMBL/GenBank/DDBJ whole genome shotgun (WGS) entry which is preliminary data.</text>
</comment>
<dbReference type="SUPFAM" id="SSF52151">
    <property type="entry name" value="FabD/lysophospholipase-like"/>
    <property type="match status" value="1"/>
</dbReference>
<reference evidence="6" key="1">
    <citation type="submission" date="2021-01" db="EMBL/GenBank/DDBJ databases">
        <title>Marivirga aurantiaca sp. nov., isolated from intertidal surface sediments.</title>
        <authorList>
            <person name="Zhang M."/>
        </authorList>
    </citation>
    <scope>NUCLEOTIDE SEQUENCE</scope>
    <source>
        <strain evidence="6">S37H4</strain>
    </source>
</reference>
<keyword evidence="7" id="KW-1185">Reference proteome</keyword>
<accession>A0A935CBM2</accession>
<evidence type="ECO:0000256" key="1">
    <source>
        <dbReference type="ARBA" id="ARBA00022801"/>
    </source>
</evidence>
<dbReference type="GO" id="GO:0016787">
    <property type="term" value="F:hydrolase activity"/>
    <property type="evidence" value="ECO:0007669"/>
    <property type="project" value="UniProtKB-UniRule"/>
</dbReference>
<feature type="active site" description="Nucleophile" evidence="4">
    <location>
        <position position="38"/>
    </location>
</feature>
<dbReference type="PANTHER" id="PTHR14226">
    <property type="entry name" value="NEUROPATHY TARGET ESTERASE/SWISS CHEESE D.MELANOGASTER"/>
    <property type="match status" value="1"/>
</dbReference>
<dbReference type="InterPro" id="IPR002641">
    <property type="entry name" value="PNPLA_dom"/>
</dbReference>
<keyword evidence="2 4" id="KW-0442">Lipid degradation</keyword>
<dbReference type="PANTHER" id="PTHR14226:SF29">
    <property type="entry name" value="NEUROPATHY TARGET ESTERASE SWS"/>
    <property type="match status" value="1"/>
</dbReference>
<dbReference type="InterPro" id="IPR050301">
    <property type="entry name" value="NTE"/>
</dbReference>
<feature type="domain" description="PNPLA" evidence="5">
    <location>
        <begin position="5"/>
        <end position="163"/>
    </location>
</feature>
<dbReference type="Proteomes" id="UP000611723">
    <property type="component" value="Unassembled WGS sequence"/>
</dbReference>
<dbReference type="EMBL" id="JAEQBW010000019">
    <property type="protein sequence ID" value="MBK6267401.1"/>
    <property type="molecule type" value="Genomic_DNA"/>
</dbReference>
<evidence type="ECO:0000256" key="2">
    <source>
        <dbReference type="ARBA" id="ARBA00022963"/>
    </source>
</evidence>
<feature type="short sequence motif" description="GXGXXG" evidence="4">
    <location>
        <begin position="9"/>
        <end position="14"/>
    </location>
</feature>
<proteinExistence type="predicted"/>
<dbReference type="AlphaFoldDB" id="A0A935CBM2"/>
<dbReference type="CDD" id="cd07205">
    <property type="entry name" value="Pat_PNPLA6_PNPLA7_NTE1_like"/>
    <property type="match status" value="1"/>
</dbReference>
<evidence type="ECO:0000256" key="4">
    <source>
        <dbReference type="PROSITE-ProRule" id="PRU01161"/>
    </source>
</evidence>
<dbReference type="RefSeq" id="WP_201433088.1">
    <property type="nucleotide sequence ID" value="NZ_JAEQBW010000019.1"/>
</dbReference>
<sequence length="258" mass="28202">MKIGLALSGGGARGYSHLGAVKAFQEHGIEPAVISGSSAGAVAGAFLAAGYKPDQVMEIFSEVNFLKYLRPAIASSGLVKIEKLTSWLLEFFPDNNFESLKLPLTIATTNYTKGITEYFTTGELIKPMLASASLPVIFAPITMNGDIYFDGGILNNMPAQQIRDQADFIIGINCNYLKKNAASGGMKDMLERCLLMAISPNTYAQKQYCDLFMEPDQLGDYRVFSLSKAKEIYAIGYEFALQELTNAPELLKKMAESR</sequence>
<dbReference type="PROSITE" id="PS51635">
    <property type="entry name" value="PNPLA"/>
    <property type="match status" value="1"/>
</dbReference>
<keyword evidence="3 4" id="KW-0443">Lipid metabolism</keyword>
<evidence type="ECO:0000256" key="3">
    <source>
        <dbReference type="ARBA" id="ARBA00023098"/>
    </source>
</evidence>
<gene>
    <name evidence="6" type="ORF">JKA74_20335</name>
</gene>
<name>A0A935CBM2_9BACT</name>
<feature type="active site" description="Proton acceptor" evidence="4">
    <location>
        <position position="150"/>
    </location>
</feature>
<protein>
    <submittedName>
        <fullName evidence="6">Patatin-like phospholipase family protein</fullName>
    </submittedName>
</protein>
<dbReference type="Gene3D" id="3.40.1090.10">
    <property type="entry name" value="Cytosolic phospholipase A2 catalytic domain"/>
    <property type="match status" value="2"/>
</dbReference>
<dbReference type="GO" id="GO:0016042">
    <property type="term" value="P:lipid catabolic process"/>
    <property type="evidence" value="ECO:0007669"/>
    <property type="project" value="UniProtKB-UniRule"/>
</dbReference>
<evidence type="ECO:0000259" key="5">
    <source>
        <dbReference type="PROSITE" id="PS51635"/>
    </source>
</evidence>
<feature type="short sequence motif" description="DGA/G" evidence="4">
    <location>
        <begin position="150"/>
        <end position="152"/>
    </location>
</feature>
<evidence type="ECO:0000313" key="7">
    <source>
        <dbReference type="Proteomes" id="UP000611723"/>
    </source>
</evidence>